<feature type="signal peptide" evidence="2">
    <location>
        <begin position="1"/>
        <end position="21"/>
    </location>
</feature>
<name>A0A197JC66_9FUNG</name>
<feature type="non-terminal residue" evidence="3">
    <location>
        <position position="101"/>
    </location>
</feature>
<dbReference type="OrthoDB" id="2449887at2759"/>
<proteinExistence type="predicted"/>
<evidence type="ECO:0000313" key="4">
    <source>
        <dbReference type="Proteomes" id="UP000078512"/>
    </source>
</evidence>
<gene>
    <name evidence="3" type="ORF">K457DRAFT_143230</name>
</gene>
<reference evidence="3 4" key="1">
    <citation type="submission" date="2016-05" db="EMBL/GenBank/DDBJ databases">
        <title>Genome sequencing reveals origins of a unique bacterial endosymbiosis in the earliest lineages of terrestrial Fungi.</title>
        <authorList>
            <consortium name="DOE Joint Genome Institute"/>
            <person name="Uehling J."/>
            <person name="Gryganskyi A."/>
            <person name="Hameed K."/>
            <person name="Tschaplinski T."/>
            <person name="Misztal P."/>
            <person name="Wu S."/>
            <person name="Desiro A."/>
            <person name="Vande Pol N."/>
            <person name="Du Z.-Y."/>
            <person name="Zienkiewicz A."/>
            <person name="Zienkiewicz K."/>
            <person name="Morin E."/>
            <person name="Tisserant E."/>
            <person name="Splivallo R."/>
            <person name="Hainaut M."/>
            <person name="Henrissat B."/>
            <person name="Ohm R."/>
            <person name="Kuo A."/>
            <person name="Yan J."/>
            <person name="Lipzen A."/>
            <person name="Nolan M."/>
            <person name="Labutti K."/>
            <person name="Barry K."/>
            <person name="Goldstein A."/>
            <person name="Labbe J."/>
            <person name="Schadt C."/>
            <person name="Tuskan G."/>
            <person name="Grigoriev I."/>
            <person name="Martin F."/>
            <person name="Vilgalys R."/>
            <person name="Bonito G."/>
        </authorList>
    </citation>
    <scope>NUCLEOTIDE SEQUENCE [LARGE SCALE GENOMIC DNA]</scope>
    <source>
        <strain evidence="3 4">AG-77</strain>
    </source>
</reference>
<accession>A0A197JC66</accession>
<feature type="region of interest" description="Disordered" evidence="1">
    <location>
        <begin position="77"/>
        <end position="101"/>
    </location>
</feature>
<evidence type="ECO:0000313" key="3">
    <source>
        <dbReference type="EMBL" id="OAQ22707.1"/>
    </source>
</evidence>
<evidence type="ECO:0000256" key="1">
    <source>
        <dbReference type="SAM" id="MobiDB-lite"/>
    </source>
</evidence>
<protein>
    <submittedName>
        <fullName evidence="3">Uncharacterized protein</fullName>
    </submittedName>
</protein>
<keyword evidence="4" id="KW-1185">Reference proteome</keyword>
<sequence length="101" mass="10967">MRLITIGLGACALFALSTVQAQEAAAALPTPPTAAAVEDELVISAEALKKKVIYPSLSELESRVHIFNAFVAEKNDKAAEKAKNGEEKKNDKSETKEKRRR</sequence>
<dbReference type="EMBL" id="KV442146">
    <property type="protein sequence ID" value="OAQ22707.1"/>
    <property type="molecule type" value="Genomic_DNA"/>
</dbReference>
<evidence type="ECO:0000256" key="2">
    <source>
        <dbReference type="SAM" id="SignalP"/>
    </source>
</evidence>
<keyword evidence="2" id="KW-0732">Signal</keyword>
<dbReference type="AlphaFoldDB" id="A0A197JC66"/>
<organism evidence="3 4">
    <name type="scientific">Linnemannia elongata AG-77</name>
    <dbReference type="NCBI Taxonomy" id="1314771"/>
    <lineage>
        <taxon>Eukaryota</taxon>
        <taxon>Fungi</taxon>
        <taxon>Fungi incertae sedis</taxon>
        <taxon>Mucoromycota</taxon>
        <taxon>Mortierellomycotina</taxon>
        <taxon>Mortierellomycetes</taxon>
        <taxon>Mortierellales</taxon>
        <taxon>Mortierellaceae</taxon>
        <taxon>Linnemannia</taxon>
    </lineage>
</organism>
<feature type="chain" id="PRO_5008275785" evidence="2">
    <location>
        <begin position="22"/>
        <end position="101"/>
    </location>
</feature>
<dbReference type="Proteomes" id="UP000078512">
    <property type="component" value="Unassembled WGS sequence"/>
</dbReference>